<dbReference type="Gene3D" id="1.10.245.10">
    <property type="entry name" value="SWIB/MDM2 domain"/>
    <property type="match status" value="1"/>
</dbReference>
<feature type="compositionally biased region" description="Polar residues" evidence="1">
    <location>
        <begin position="67"/>
        <end position="77"/>
    </location>
</feature>
<dbReference type="InterPro" id="IPR003121">
    <property type="entry name" value="SWIB_MDM2_domain"/>
</dbReference>
<keyword evidence="5" id="KW-1185">Reference proteome</keyword>
<evidence type="ECO:0000259" key="3">
    <source>
        <dbReference type="PROSITE" id="PS51998"/>
    </source>
</evidence>
<comment type="caution">
    <text evidence="4">The sequence shown here is derived from an EMBL/GenBank/DDBJ whole genome shotgun (WGS) entry which is preliminary data.</text>
</comment>
<dbReference type="PROSITE" id="PS51998">
    <property type="entry name" value="DEK_C"/>
    <property type="match status" value="1"/>
</dbReference>
<dbReference type="Pfam" id="PF08766">
    <property type="entry name" value="DEK_C"/>
    <property type="match status" value="1"/>
</dbReference>
<protein>
    <submittedName>
        <fullName evidence="4">SWIB-domain-containing protein</fullName>
    </submittedName>
</protein>
<feature type="compositionally biased region" description="Basic and acidic residues" evidence="1">
    <location>
        <begin position="121"/>
        <end position="132"/>
    </location>
</feature>
<dbReference type="Gene3D" id="1.10.10.60">
    <property type="entry name" value="Homeodomain-like"/>
    <property type="match status" value="1"/>
</dbReference>
<reference evidence="4" key="1">
    <citation type="journal article" date="2023" name="Mol. Phylogenet. Evol.">
        <title>Genome-scale phylogeny and comparative genomics of the fungal order Sordariales.</title>
        <authorList>
            <person name="Hensen N."/>
            <person name="Bonometti L."/>
            <person name="Westerberg I."/>
            <person name="Brannstrom I.O."/>
            <person name="Guillou S."/>
            <person name="Cros-Aarteil S."/>
            <person name="Calhoun S."/>
            <person name="Haridas S."/>
            <person name="Kuo A."/>
            <person name="Mondo S."/>
            <person name="Pangilinan J."/>
            <person name="Riley R."/>
            <person name="LaButti K."/>
            <person name="Andreopoulos B."/>
            <person name="Lipzen A."/>
            <person name="Chen C."/>
            <person name="Yan M."/>
            <person name="Daum C."/>
            <person name="Ng V."/>
            <person name="Clum A."/>
            <person name="Steindorff A."/>
            <person name="Ohm R.A."/>
            <person name="Martin F."/>
            <person name="Silar P."/>
            <person name="Natvig D.O."/>
            <person name="Lalanne C."/>
            <person name="Gautier V."/>
            <person name="Ament-Velasquez S.L."/>
            <person name="Kruys A."/>
            <person name="Hutchinson M.I."/>
            <person name="Powell A.J."/>
            <person name="Barry K."/>
            <person name="Miller A.N."/>
            <person name="Grigoriev I.V."/>
            <person name="Debuchy R."/>
            <person name="Gladieux P."/>
            <person name="Hiltunen Thoren M."/>
            <person name="Johannesson H."/>
        </authorList>
    </citation>
    <scope>NUCLEOTIDE SEQUENCE</scope>
    <source>
        <strain evidence="4">CBS 123565</strain>
    </source>
</reference>
<name>A0AAN6UBD3_9PEZI</name>
<feature type="region of interest" description="Disordered" evidence="1">
    <location>
        <begin position="66"/>
        <end position="204"/>
    </location>
</feature>
<accession>A0AAN6UBD3</accession>
<dbReference type="Pfam" id="PF02201">
    <property type="entry name" value="SWIB"/>
    <property type="match status" value="1"/>
</dbReference>
<gene>
    <name evidence="4" type="ORF">BT67DRAFT_437430</name>
</gene>
<dbReference type="InterPro" id="IPR019835">
    <property type="entry name" value="SWIB_domain"/>
</dbReference>
<feature type="compositionally biased region" description="Basic residues" evidence="1">
    <location>
        <begin position="157"/>
        <end position="171"/>
    </location>
</feature>
<proteinExistence type="predicted"/>
<dbReference type="Proteomes" id="UP001304895">
    <property type="component" value="Unassembled WGS sequence"/>
</dbReference>
<dbReference type="PANTHER" id="PTHR13844">
    <property type="entry name" value="SWI/SNF-RELATED MATRIX-ASSOCIATED ACTIN-DEPENDENT REGULATOR OF CHROMATIN SUBFAMILY D"/>
    <property type="match status" value="1"/>
</dbReference>
<sequence length="281" mass="30416">MSAPLTGDEREAYTRIIDGILAAADLQTVTRKKIRQGLEEAVDRDLSDQKNAIKNLIEARFDAISAEDSQAIPTPTSGGVAEPSSPERKVNGHALSDDADDTGADGEIRVSLGPAPKKQKRESSSEDADARLAAELQAQENRLSRGRVTRGAGAAKPKSKPKAARKKSAKRVRPDDDSNPDDDSEAGAAKPKRKAGGGGGGFQKPFNLSDALAEICGESQLSRPQVVKKLWDYIKGHELQDPSDKRQILCDDKLQAVFKQDRINMFSMNKLLGSQLYPIEE</sequence>
<dbReference type="InterPro" id="IPR036885">
    <property type="entry name" value="SWIB_MDM2_dom_sf"/>
</dbReference>
<organism evidence="4 5">
    <name type="scientific">Trichocladium antarcticum</name>
    <dbReference type="NCBI Taxonomy" id="1450529"/>
    <lineage>
        <taxon>Eukaryota</taxon>
        <taxon>Fungi</taxon>
        <taxon>Dikarya</taxon>
        <taxon>Ascomycota</taxon>
        <taxon>Pezizomycotina</taxon>
        <taxon>Sordariomycetes</taxon>
        <taxon>Sordariomycetidae</taxon>
        <taxon>Sordariales</taxon>
        <taxon>Chaetomiaceae</taxon>
        <taxon>Trichocladium</taxon>
    </lineage>
</organism>
<dbReference type="InterPro" id="IPR014876">
    <property type="entry name" value="DEK_C"/>
</dbReference>
<dbReference type="AlphaFoldDB" id="A0AAN6UBD3"/>
<dbReference type="SMART" id="SM00151">
    <property type="entry name" value="SWIB"/>
    <property type="match status" value="1"/>
</dbReference>
<feature type="domain" description="DM2" evidence="2">
    <location>
        <begin position="201"/>
        <end position="278"/>
    </location>
</feature>
<dbReference type="SUPFAM" id="SSF47592">
    <property type="entry name" value="SWIB/MDM2 domain"/>
    <property type="match status" value="1"/>
</dbReference>
<dbReference type="PROSITE" id="PS51925">
    <property type="entry name" value="SWIB_MDM2"/>
    <property type="match status" value="1"/>
</dbReference>
<evidence type="ECO:0000313" key="5">
    <source>
        <dbReference type="Proteomes" id="UP001304895"/>
    </source>
</evidence>
<reference evidence="4" key="2">
    <citation type="submission" date="2023-05" db="EMBL/GenBank/DDBJ databases">
        <authorList>
            <consortium name="Lawrence Berkeley National Laboratory"/>
            <person name="Steindorff A."/>
            <person name="Hensen N."/>
            <person name="Bonometti L."/>
            <person name="Westerberg I."/>
            <person name="Brannstrom I.O."/>
            <person name="Guillou S."/>
            <person name="Cros-Aarteil S."/>
            <person name="Calhoun S."/>
            <person name="Haridas S."/>
            <person name="Kuo A."/>
            <person name="Mondo S."/>
            <person name="Pangilinan J."/>
            <person name="Riley R."/>
            <person name="Labutti K."/>
            <person name="Andreopoulos B."/>
            <person name="Lipzen A."/>
            <person name="Chen C."/>
            <person name="Yanf M."/>
            <person name="Daum C."/>
            <person name="Ng V."/>
            <person name="Clum A."/>
            <person name="Ohm R."/>
            <person name="Martin F."/>
            <person name="Silar P."/>
            <person name="Natvig D."/>
            <person name="Lalanne C."/>
            <person name="Gautier V."/>
            <person name="Ament-Velasquez S.L."/>
            <person name="Kruys A."/>
            <person name="Hutchinson M.I."/>
            <person name="Powell A.J."/>
            <person name="Barry K."/>
            <person name="Miller A.N."/>
            <person name="Grigoriev I.V."/>
            <person name="Debuchy R."/>
            <person name="Gladieux P."/>
            <person name="Thoren M.H."/>
            <person name="Johannesson H."/>
        </authorList>
    </citation>
    <scope>NUCLEOTIDE SEQUENCE</scope>
    <source>
        <strain evidence="4">CBS 123565</strain>
    </source>
</reference>
<dbReference type="CDD" id="cd10567">
    <property type="entry name" value="SWIB-MDM2_like"/>
    <property type="match status" value="1"/>
</dbReference>
<evidence type="ECO:0000259" key="2">
    <source>
        <dbReference type="PROSITE" id="PS51925"/>
    </source>
</evidence>
<evidence type="ECO:0000256" key="1">
    <source>
        <dbReference type="SAM" id="MobiDB-lite"/>
    </source>
</evidence>
<dbReference type="SUPFAM" id="SSF109715">
    <property type="entry name" value="DEK C-terminal domain"/>
    <property type="match status" value="1"/>
</dbReference>
<feature type="domain" description="DEK-C" evidence="3">
    <location>
        <begin position="7"/>
        <end position="62"/>
    </location>
</feature>
<dbReference type="EMBL" id="MU853449">
    <property type="protein sequence ID" value="KAK4129902.1"/>
    <property type="molecule type" value="Genomic_DNA"/>
</dbReference>
<evidence type="ECO:0000313" key="4">
    <source>
        <dbReference type="EMBL" id="KAK4129902.1"/>
    </source>
</evidence>